<dbReference type="RefSeq" id="WP_164970347.1">
    <property type="nucleotide sequence ID" value="NZ_PDKJ01000095.1"/>
</dbReference>
<feature type="domain" description="STAS" evidence="1">
    <location>
        <begin position="1"/>
        <end position="59"/>
    </location>
</feature>
<protein>
    <submittedName>
        <fullName evidence="2">Sodium-independent anion transporter</fullName>
    </submittedName>
</protein>
<reference evidence="2 3" key="1">
    <citation type="submission" date="2017-10" db="EMBL/GenBank/DDBJ databases">
        <title>Genomics of the genus Arcobacter.</title>
        <authorList>
            <person name="Perez-Cataluna A."/>
            <person name="Figueras M.J."/>
        </authorList>
    </citation>
    <scope>NUCLEOTIDE SEQUENCE [LARGE SCALE GENOMIC DNA]</scope>
    <source>
        <strain evidence="2 3">CECT 8993</strain>
    </source>
</reference>
<dbReference type="Pfam" id="PF01740">
    <property type="entry name" value="STAS"/>
    <property type="match status" value="1"/>
</dbReference>
<proteinExistence type="predicted"/>
<dbReference type="InterPro" id="IPR002645">
    <property type="entry name" value="STAS_dom"/>
</dbReference>
<gene>
    <name evidence="2" type="ORF">CRV08_16075</name>
</gene>
<dbReference type="PROSITE" id="PS50801">
    <property type="entry name" value="STAS"/>
    <property type="match status" value="1"/>
</dbReference>
<dbReference type="AlphaFoldDB" id="A0A4Q0XWP3"/>
<name>A0A4Q0XWP3_9BACT</name>
<comment type="caution">
    <text evidence="2">The sequence shown here is derived from an EMBL/GenBank/DDBJ whole genome shotgun (WGS) entry which is preliminary data.</text>
</comment>
<dbReference type="InterPro" id="IPR036513">
    <property type="entry name" value="STAS_dom_sf"/>
</dbReference>
<dbReference type="CDD" id="cd07042">
    <property type="entry name" value="STAS_SulP_like_sulfate_transporter"/>
    <property type="match status" value="1"/>
</dbReference>
<sequence length="77" mass="8809">FDTKHDPENIVLDFKDARVMDISGVEAIDNITKKYADAGKKLTIRHLSEDCKKILKDAGPFCTYEEDDPKYKVAINY</sequence>
<evidence type="ECO:0000259" key="1">
    <source>
        <dbReference type="PROSITE" id="PS50801"/>
    </source>
</evidence>
<evidence type="ECO:0000313" key="2">
    <source>
        <dbReference type="EMBL" id="RXJ61967.1"/>
    </source>
</evidence>
<organism evidence="2 3">
    <name type="scientific">Halarcobacter ebronensis</name>
    <dbReference type="NCBI Taxonomy" id="1462615"/>
    <lineage>
        <taxon>Bacteria</taxon>
        <taxon>Pseudomonadati</taxon>
        <taxon>Campylobacterota</taxon>
        <taxon>Epsilonproteobacteria</taxon>
        <taxon>Campylobacterales</taxon>
        <taxon>Arcobacteraceae</taxon>
        <taxon>Halarcobacter</taxon>
    </lineage>
</organism>
<dbReference type="SUPFAM" id="SSF52091">
    <property type="entry name" value="SpoIIaa-like"/>
    <property type="match status" value="1"/>
</dbReference>
<accession>A0A4Q0XWP3</accession>
<feature type="non-terminal residue" evidence="2">
    <location>
        <position position="1"/>
    </location>
</feature>
<dbReference type="Gene3D" id="3.30.750.24">
    <property type="entry name" value="STAS domain"/>
    <property type="match status" value="1"/>
</dbReference>
<dbReference type="EMBL" id="PDKJ01000095">
    <property type="protein sequence ID" value="RXJ61967.1"/>
    <property type="molecule type" value="Genomic_DNA"/>
</dbReference>
<evidence type="ECO:0000313" key="3">
    <source>
        <dbReference type="Proteomes" id="UP000290172"/>
    </source>
</evidence>
<dbReference type="Proteomes" id="UP000290172">
    <property type="component" value="Unassembled WGS sequence"/>
</dbReference>